<dbReference type="OrthoDB" id="3998265at2759"/>
<feature type="region of interest" description="Disordered" evidence="1">
    <location>
        <begin position="259"/>
        <end position="278"/>
    </location>
</feature>
<name>A0A1E3NRC4_9ASCO</name>
<keyword evidence="3" id="KW-1185">Reference proteome</keyword>
<organism evidence="2 3">
    <name type="scientific">Pichia membranifaciens NRRL Y-2026</name>
    <dbReference type="NCBI Taxonomy" id="763406"/>
    <lineage>
        <taxon>Eukaryota</taxon>
        <taxon>Fungi</taxon>
        <taxon>Dikarya</taxon>
        <taxon>Ascomycota</taxon>
        <taxon>Saccharomycotina</taxon>
        <taxon>Pichiomycetes</taxon>
        <taxon>Pichiales</taxon>
        <taxon>Pichiaceae</taxon>
        <taxon>Pichia</taxon>
    </lineage>
</organism>
<dbReference type="Proteomes" id="UP000094455">
    <property type="component" value="Unassembled WGS sequence"/>
</dbReference>
<accession>A0A1E3NRC4</accession>
<gene>
    <name evidence="2" type="ORF">PICMEDRAFT_84574</name>
</gene>
<feature type="compositionally biased region" description="Basic and acidic residues" evidence="1">
    <location>
        <begin position="120"/>
        <end position="131"/>
    </location>
</feature>
<feature type="compositionally biased region" description="Low complexity" evidence="1">
    <location>
        <begin position="179"/>
        <end position="191"/>
    </location>
</feature>
<dbReference type="EMBL" id="KV454001">
    <property type="protein sequence ID" value="ODQ48624.1"/>
    <property type="molecule type" value="Genomic_DNA"/>
</dbReference>
<feature type="compositionally biased region" description="Polar residues" evidence="1">
    <location>
        <begin position="260"/>
        <end position="269"/>
    </location>
</feature>
<dbReference type="RefSeq" id="XP_019019737.1">
    <property type="nucleotide sequence ID" value="XM_019165008.1"/>
</dbReference>
<evidence type="ECO:0000313" key="3">
    <source>
        <dbReference type="Proteomes" id="UP000094455"/>
    </source>
</evidence>
<evidence type="ECO:0000313" key="2">
    <source>
        <dbReference type="EMBL" id="ODQ48624.1"/>
    </source>
</evidence>
<feature type="region of interest" description="Disordered" evidence="1">
    <location>
        <begin position="179"/>
        <end position="199"/>
    </location>
</feature>
<protein>
    <submittedName>
        <fullName evidence="2">Uncharacterized protein</fullName>
    </submittedName>
</protein>
<reference evidence="2 3" key="1">
    <citation type="journal article" date="2016" name="Proc. Natl. Acad. Sci. U.S.A.">
        <title>Comparative genomics of biotechnologically important yeasts.</title>
        <authorList>
            <person name="Riley R."/>
            <person name="Haridas S."/>
            <person name="Wolfe K.H."/>
            <person name="Lopes M.R."/>
            <person name="Hittinger C.T."/>
            <person name="Goeker M."/>
            <person name="Salamov A.A."/>
            <person name="Wisecaver J.H."/>
            <person name="Long T.M."/>
            <person name="Calvey C.H."/>
            <person name="Aerts A.L."/>
            <person name="Barry K.W."/>
            <person name="Choi C."/>
            <person name="Clum A."/>
            <person name="Coughlan A.Y."/>
            <person name="Deshpande S."/>
            <person name="Douglass A.P."/>
            <person name="Hanson S.J."/>
            <person name="Klenk H.-P."/>
            <person name="LaButti K.M."/>
            <person name="Lapidus A."/>
            <person name="Lindquist E.A."/>
            <person name="Lipzen A.M."/>
            <person name="Meier-Kolthoff J.P."/>
            <person name="Ohm R.A."/>
            <person name="Otillar R.P."/>
            <person name="Pangilinan J.L."/>
            <person name="Peng Y."/>
            <person name="Rokas A."/>
            <person name="Rosa C.A."/>
            <person name="Scheuner C."/>
            <person name="Sibirny A.A."/>
            <person name="Slot J.C."/>
            <person name="Stielow J.B."/>
            <person name="Sun H."/>
            <person name="Kurtzman C.P."/>
            <person name="Blackwell M."/>
            <person name="Grigoriev I.V."/>
            <person name="Jeffries T.W."/>
        </authorList>
    </citation>
    <scope>NUCLEOTIDE SEQUENCE [LARGE SCALE GENOMIC DNA]</scope>
    <source>
        <strain evidence="2 3">NRRL Y-2026</strain>
    </source>
</reference>
<dbReference type="GeneID" id="30181695"/>
<proteinExistence type="predicted"/>
<dbReference type="AlphaFoldDB" id="A0A1E3NRC4"/>
<sequence>MHRSIQSQMMPITELADTLSFGLVGKIRRKTHVLEDDVQLVQEKWRSQDRATELHGCEARAAAAVEDSKDTITAAYSFNDSVIRQSMRRRSGSPAASSSSATLCDSGLKRSVSMQQPSVRDGRVEQRRESLPRCSIARSLDRDMHAFRRKAGDTISSLTNSGVSISDSATDLVSGTSFSVGTGSSGTLTPSKVPTPAAKSQYPVLGSGASSSGYNSHYYAGTQLASQDAEDTDTSSISSFSTSNEFRLVLDDQIIPGVSGTASAGNPQLQRVPGASRPQEMIFLAN</sequence>
<feature type="region of interest" description="Disordered" evidence="1">
    <location>
        <begin position="87"/>
        <end position="131"/>
    </location>
</feature>
<evidence type="ECO:0000256" key="1">
    <source>
        <dbReference type="SAM" id="MobiDB-lite"/>
    </source>
</evidence>
<feature type="compositionally biased region" description="Low complexity" evidence="1">
    <location>
        <begin position="92"/>
        <end position="101"/>
    </location>
</feature>